<feature type="domain" description="CULT" evidence="1">
    <location>
        <begin position="22"/>
        <end position="121"/>
    </location>
</feature>
<evidence type="ECO:0000259" key="1">
    <source>
        <dbReference type="PROSITE" id="PS51788"/>
    </source>
</evidence>
<proteinExistence type="predicted"/>
<accession>A0A4R9KDZ1</accession>
<dbReference type="FunFam" id="2.170.150.20:FF:000007">
    <property type="entry name" value="Protein cereblon"/>
    <property type="match status" value="1"/>
</dbReference>
<dbReference type="OrthoDB" id="6197001at2"/>
<dbReference type="InterPro" id="IPR034750">
    <property type="entry name" value="CULT"/>
</dbReference>
<evidence type="ECO:0000313" key="2">
    <source>
        <dbReference type="EMBL" id="TGL63403.1"/>
    </source>
</evidence>
<dbReference type="PROSITE" id="PS51788">
    <property type="entry name" value="CULT"/>
    <property type="match status" value="1"/>
</dbReference>
<gene>
    <name evidence="2" type="ORF">EHQ64_05455</name>
</gene>
<organism evidence="2 3">
    <name type="scientific">Leptospira sarikeiensis</name>
    <dbReference type="NCBI Taxonomy" id="2484943"/>
    <lineage>
        <taxon>Bacteria</taxon>
        <taxon>Pseudomonadati</taxon>
        <taxon>Spirochaetota</taxon>
        <taxon>Spirochaetia</taxon>
        <taxon>Leptospirales</taxon>
        <taxon>Leptospiraceae</taxon>
        <taxon>Leptospira</taxon>
    </lineage>
</organism>
<dbReference type="Proteomes" id="UP000297762">
    <property type="component" value="Unassembled WGS sequence"/>
</dbReference>
<evidence type="ECO:0000313" key="3">
    <source>
        <dbReference type="Proteomes" id="UP000297762"/>
    </source>
</evidence>
<dbReference type="EMBL" id="RQGF01000012">
    <property type="protein sequence ID" value="TGL63403.1"/>
    <property type="molecule type" value="Genomic_DNA"/>
</dbReference>
<keyword evidence="3" id="KW-1185">Reference proteome</keyword>
<name>A0A4R9KDZ1_9LEPT</name>
<comment type="caution">
    <text evidence="2">The sequence shown here is derived from an EMBL/GenBank/DDBJ whole genome shotgun (WGS) entry which is preliminary data.</text>
</comment>
<protein>
    <recommendedName>
        <fullName evidence="1">CULT domain-containing protein</fullName>
    </recommendedName>
</protein>
<dbReference type="Gene3D" id="2.170.150.20">
    <property type="entry name" value="Peptide methionine sulfoxide reductase"/>
    <property type="match status" value="1"/>
</dbReference>
<dbReference type="CDD" id="cd15777">
    <property type="entry name" value="CRBN_C_like"/>
    <property type="match status" value="1"/>
</dbReference>
<sequence>MQEIPQSPQTIKFSQEIENKNENWKICLSCGEKITKEEWKTSVDGAYLHNFVNPLGIEFRILTFSQGIGISWQKNSYLEHTWFPGFAWRIGTCASCGNHLGWSFEFDSQTFLGLVVGQISA</sequence>
<dbReference type="RefSeq" id="WP_135648487.1">
    <property type="nucleotide sequence ID" value="NZ_RQGF01000012.1"/>
</dbReference>
<dbReference type="AlphaFoldDB" id="A0A4R9KDZ1"/>
<reference evidence="2" key="1">
    <citation type="journal article" date="2019" name="PLoS Negl. Trop. Dis.">
        <title>Revisiting the worldwide diversity of Leptospira species in the environment.</title>
        <authorList>
            <person name="Vincent A.T."/>
            <person name="Schiettekatte O."/>
            <person name="Bourhy P."/>
            <person name="Veyrier F.J."/>
            <person name="Picardeau M."/>
        </authorList>
    </citation>
    <scope>NUCLEOTIDE SEQUENCE [LARGE SCALE GENOMIC DNA]</scope>
    <source>
        <strain evidence="2">201702455</strain>
    </source>
</reference>